<reference evidence="1 2" key="1">
    <citation type="journal article" date="2019" name="Int. J. Syst. Evol. Microbiol.">
        <title>The Global Catalogue of Microorganisms (GCM) 10K type strain sequencing project: providing services to taxonomists for standard genome sequencing and annotation.</title>
        <authorList>
            <consortium name="The Broad Institute Genomics Platform"/>
            <consortium name="The Broad Institute Genome Sequencing Center for Infectious Disease"/>
            <person name="Wu L."/>
            <person name="Ma J."/>
        </authorList>
    </citation>
    <scope>NUCLEOTIDE SEQUENCE [LARGE SCALE GENOMIC DNA]</scope>
    <source>
        <strain evidence="1 2">DT72</strain>
    </source>
</reference>
<sequence length="62" mass="6321">MGLKKSLLRGIVAGIVATLLVRKVGGKGTKIGALAAGSVALTTWLSGRSNTEIELEDEVAAE</sequence>
<accession>A0ABD5WQG6</accession>
<name>A0ABD5WQG6_9EURY</name>
<dbReference type="AlphaFoldDB" id="A0ABD5WQG6"/>
<organism evidence="1 2">
    <name type="scientific">Halorussus caseinilyticus</name>
    <dbReference type="NCBI Taxonomy" id="3034025"/>
    <lineage>
        <taxon>Archaea</taxon>
        <taxon>Methanobacteriati</taxon>
        <taxon>Methanobacteriota</taxon>
        <taxon>Stenosarchaea group</taxon>
        <taxon>Halobacteria</taxon>
        <taxon>Halobacteriales</taxon>
        <taxon>Haladaptataceae</taxon>
        <taxon>Halorussus</taxon>
    </lineage>
</organism>
<gene>
    <name evidence="1" type="ORF">ACFQJ6_13370</name>
</gene>
<evidence type="ECO:0000313" key="2">
    <source>
        <dbReference type="Proteomes" id="UP001596407"/>
    </source>
</evidence>
<evidence type="ECO:0008006" key="3">
    <source>
        <dbReference type="Google" id="ProtNLM"/>
    </source>
</evidence>
<dbReference type="GeneID" id="79302347"/>
<dbReference type="RefSeq" id="WP_276281165.1">
    <property type="nucleotide sequence ID" value="NZ_CP119809.1"/>
</dbReference>
<dbReference type="Proteomes" id="UP001596407">
    <property type="component" value="Unassembled WGS sequence"/>
</dbReference>
<protein>
    <recommendedName>
        <fullName evidence="3">DUF2892 domain-containing protein</fullName>
    </recommendedName>
</protein>
<dbReference type="EMBL" id="JBHSZH010000005">
    <property type="protein sequence ID" value="MFC7080946.1"/>
    <property type="molecule type" value="Genomic_DNA"/>
</dbReference>
<proteinExistence type="predicted"/>
<evidence type="ECO:0000313" key="1">
    <source>
        <dbReference type="EMBL" id="MFC7080946.1"/>
    </source>
</evidence>
<comment type="caution">
    <text evidence="1">The sequence shown here is derived from an EMBL/GenBank/DDBJ whole genome shotgun (WGS) entry which is preliminary data.</text>
</comment>
<keyword evidence="2" id="KW-1185">Reference proteome</keyword>